<keyword evidence="3" id="KW-0378">Hydrolase</keyword>
<organism evidence="4 5">
    <name type="scientific">Paramuricea clavata</name>
    <name type="common">Red gorgonian</name>
    <name type="synonym">Violescent sea-whip</name>
    <dbReference type="NCBI Taxonomy" id="317549"/>
    <lineage>
        <taxon>Eukaryota</taxon>
        <taxon>Metazoa</taxon>
        <taxon>Cnidaria</taxon>
        <taxon>Anthozoa</taxon>
        <taxon>Octocorallia</taxon>
        <taxon>Malacalcyonacea</taxon>
        <taxon>Plexauridae</taxon>
        <taxon>Paramuricea</taxon>
    </lineage>
</organism>
<dbReference type="GO" id="GO:0004518">
    <property type="term" value="F:nuclease activity"/>
    <property type="evidence" value="ECO:0007669"/>
    <property type="project" value="UniProtKB-KW"/>
</dbReference>
<dbReference type="OrthoDB" id="5987341at2759"/>
<dbReference type="GO" id="GO:0003676">
    <property type="term" value="F:nucleic acid binding"/>
    <property type="evidence" value="ECO:0007669"/>
    <property type="project" value="InterPro"/>
</dbReference>
<dbReference type="Proteomes" id="UP001152795">
    <property type="component" value="Unassembled WGS sequence"/>
</dbReference>
<dbReference type="Gene3D" id="3.40.1350.10">
    <property type="match status" value="1"/>
</dbReference>
<dbReference type="Pfam" id="PF08774">
    <property type="entry name" value="VRR_NUC"/>
    <property type="match status" value="1"/>
</dbReference>
<dbReference type="AlphaFoldDB" id="A0A7D9EB31"/>
<reference evidence="4" key="1">
    <citation type="submission" date="2020-04" db="EMBL/GenBank/DDBJ databases">
        <authorList>
            <person name="Alioto T."/>
            <person name="Alioto T."/>
            <person name="Gomez Garrido J."/>
        </authorList>
    </citation>
    <scope>NUCLEOTIDE SEQUENCE</scope>
    <source>
        <strain evidence="4">A484AB</strain>
    </source>
</reference>
<name>A0A7D9EB31_PARCT</name>
<evidence type="ECO:0000313" key="4">
    <source>
        <dbReference type="EMBL" id="CAB4003988.1"/>
    </source>
</evidence>
<dbReference type="GO" id="GO:0016788">
    <property type="term" value="F:hydrolase activity, acting on ester bonds"/>
    <property type="evidence" value="ECO:0007669"/>
    <property type="project" value="InterPro"/>
</dbReference>
<accession>A0A7D9EB31</accession>
<evidence type="ECO:0000256" key="1">
    <source>
        <dbReference type="ARBA" id="ARBA00001946"/>
    </source>
</evidence>
<dbReference type="EMBL" id="CACRXK020004778">
    <property type="protein sequence ID" value="CAB4003988.1"/>
    <property type="molecule type" value="Genomic_DNA"/>
</dbReference>
<gene>
    <name evidence="4" type="ORF">PACLA_8A087463</name>
</gene>
<evidence type="ECO:0000313" key="5">
    <source>
        <dbReference type="Proteomes" id="UP001152795"/>
    </source>
</evidence>
<evidence type="ECO:0000256" key="2">
    <source>
        <dbReference type="ARBA" id="ARBA00022722"/>
    </source>
</evidence>
<sequence>MRLINETDLHYAVIRYIRTHYPDAPIVAGLGEYQDTVQRKSDAFHKGYLGGQPDIIVVNPMNGYTGLAIELKTPKGTGEIRDNQVGWLKRLTQLGYKTMFSNDYT</sequence>
<dbReference type="InterPro" id="IPR011856">
    <property type="entry name" value="tRNA_endonuc-like_dom_sf"/>
</dbReference>
<proteinExistence type="predicted"/>
<dbReference type="InterPro" id="IPR014883">
    <property type="entry name" value="VRR_NUC"/>
</dbReference>
<comment type="caution">
    <text evidence="4">The sequence shown here is derived from an EMBL/GenBank/DDBJ whole genome shotgun (WGS) entry which is preliminary data.</text>
</comment>
<keyword evidence="2" id="KW-0540">Nuclease</keyword>
<keyword evidence="5" id="KW-1185">Reference proteome</keyword>
<evidence type="ECO:0000256" key="3">
    <source>
        <dbReference type="ARBA" id="ARBA00022801"/>
    </source>
</evidence>
<comment type="cofactor">
    <cofactor evidence="1">
        <name>Mg(2+)</name>
        <dbReference type="ChEBI" id="CHEBI:18420"/>
    </cofactor>
</comment>
<protein>
    <submittedName>
        <fullName evidence="4">VRR-NUC domain-containing</fullName>
    </submittedName>
</protein>